<evidence type="ECO:0000256" key="1">
    <source>
        <dbReference type="SAM" id="MobiDB-lite"/>
    </source>
</evidence>
<dbReference type="Proteomes" id="UP000289738">
    <property type="component" value="Chromosome A04"/>
</dbReference>
<dbReference type="STRING" id="3818.A0A445DE05"/>
<feature type="region of interest" description="Disordered" evidence="1">
    <location>
        <begin position="99"/>
        <end position="121"/>
    </location>
</feature>
<evidence type="ECO:0000313" key="2">
    <source>
        <dbReference type="EMBL" id="RYR61386.1"/>
    </source>
</evidence>
<dbReference type="PANTHER" id="PTHR47458">
    <property type="entry name" value="SMAD/FHA DOMAIN-CONTAINING PROTEIN"/>
    <property type="match status" value="1"/>
</dbReference>
<feature type="compositionally biased region" description="Basic and acidic residues" evidence="1">
    <location>
        <begin position="40"/>
        <end position="50"/>
    </location>
</feature>
<feature type="region of interest" description="Disordered" evidence="1">
    <location>
        <begin position="34"/>
        <end position="58"/>
    </location>
</feature>
<dbReference type="AlphaFoldDB" id="A0A445DE05"/>
<comment type="caution">
    <text evidence="2">The sequence shown here is derived from an EMBL/GenBank/DDBJ whole genome shotgun (WGS) entry which is preliminary data.</text>
</comment>
<organism evidence="2 3">
    <name type="scientific">Arachis hypogaea</name>
    <name type="common">Peanut</name>
    <dbReference type="NCBI Taxonomy" id="3818"/>
    <lineage>
        <taxon>Eukaryota</taxon>
        <taxon>Viridiplantae</taxon>
        <taxon>Streptophyta</taxon>
        <taxon>Embryophyta</taxon>
        <taxon>Tracheophyta</taxon>
        <taxon>Spermatophyta</taxon>
        <taxon>Magnoliopsida</taxon>
        <taxon>eudicotyledons</taxon>
        <taxon>Gunneridae</taxon>
        <taxon>Pentapetalae</taxon>
        <taxon>rosids</taxon>
        <taxon>fabids</taxon>
        <taxon>Fabales</taxon>
        <taxon>Fabaceae</taxon>
        <taxon>Papilionoideae</taxon>
        <taxon>50 kb inversion clade</taxon>
        <taxon>dalbergioids sensu lato</taxon>
        <taxon>Dalbergieae</taxon>
        <taxon>Pterocarpus clade</taxon>
        <taxon>Arachis</taxon>
    </lineage>
</organism>
<dbReference type="PANTHER" id="PTHR47458:SF1">
    <property type="entry name" value="SMAD_FHA DOMAIN-CONTAINING PROTEIN"/>
    <property type="match status" value="1"/>
</dbReference>
<proteinExistence type="predicted"/>
<sequence>MILQTLIEDTEVGGTIRTEDLLTSEVAGSWACSTAPSVHGDNESPSRDNNEGCGPLHDSNIVVAESQNTDDAAARRNERPALRDMIGIVAPDSREKFGGSAYNCGEKQEKDAVQLTRTRRG</sequence>
<accession>A0A445DE05</accession>
<dbReference type="EMBL" id="SDMP01000004">
    <property type="protein sequence ID" value="RYR61386.1"/>
    <property type="molecule type" value="Genomic_DNA"/>
</dbReference>
<evidence type="ECO:0000313" key="3">
    <source>
        <dbReference type="Proteomes" id="UP000289738"/>
    </source>
</evidence>
<gene>
    <name evidence="2" type="ORF">Ahy_A04g018559</name>
</gene>
<keyword evidence="3" id="KW-1185">Reference proteome</keyword>
<reference evidence="2 3" key="1">
    <citation type="submission" date="2019-01" db="EMBL/GenBank/DDBJ databases">
        <title>Sequencing of cultivated peanut Arachis hypogaea provides insights into genome evolution and oil improvement.</title>
        <authorList>
            <person name="Chen X."/>
        </authorList>
    </citation>
    <scope>NUCLEOTIDE SEQUENCE [LARGE SCALE GENOMIC DNA]</scope>
    <source>
        <strain evidence="3">cv. Fuhuasheng</strain>
        <tissue evidence="2">Leaves</tissue>
    </source>
</reference>
<name>A0A445DE05_ARAHY</name>
<protein>
    <submittedName>
        <fullName evidence="2">Uncharacterized protein</fullName>
    </submittedName>
</protein>